<sequence>MAFTIPYILCTIANLALGVFSVEPSDFQIRSSEYFVKMIKFINDIRNMSSNASRFGYFLFLLERFLAVIYRNKYEDYKNIKLFIFLSMVGVCCGVSFRLIKYIPIVQEYQFIAIVFSLDFTIFTIYLLLKRYVNRQYSLNNRITKSISEKFVLLQAKQLIERAYLMTICIFLLQGISNVIILIIVIVVPNSKLDHSLIYIVWYTLSDISYIHGLISFIYNKAGIKMIGDIVCGYNKTIMSQVQPSASQRNGKMSVIEGDLYFKMINARWA</sequence>
<organism evidence="1 2">
    <name type="scientific">Rhabditophanes sp. KR3021</name>
    <dbReference type="NCBI Taxonomy" id="114890"/>
    <lineage>
        <taxon>Eukaryota</taxon>
        <taxon>Metazoa</taxon>
        <taxon>Ecdysozoa</taxon>
        <taxon>Nematoda</taxon>
        <taxon>Chromadorea</taxon>
        <taxon>Rhabditida</taxon>
        <taxon>Tylenchina</taxon>
        <taxon>Panagrolaimomorpha</taxon>
        <taxon>Strongyloidoidea</taxon>
        <taxon>Alloionematidae</taxon>
        <taxon>Rhabditophanes</taxon>
    </lineage>
</organism>
<evidence type="ECO:0000313" key="2">
    <source>
        <dbReference type="WBParaSite" id="RSKR_0000130850.1"/>
    </source>
</evidence>
<evidence type="ECO:0000313" key="1">
    <source>
        <dbReference type="Proteomes" id="UP000095286"/>
    </source>
</evidence>
<dbReference type="WBParaSite" id="RSKR_0000130850.1">
    <property type="protein sequence ID" value="RSKR_0000130850.1"/>
    <property type="gene ID" value="RSKR_0000130850"/>
</dbReference>
<dbReference type="Proteomes" id="UP000095286">
    <property type="component" value="Unplaced"/>
</dbReference>
<reference evidence="2" key="1">
    <citation type="submission" date="2016-11" db="UniProtKB">
        <authorList>
            <consortium name="WormBaseParasite"/>
        </authorList>
    </citation>
    <scope>IDENTIFICATION</scope>
    <source>
        <strain evidence="2">KR3021</strain>
    </source>
</reference>
<accession>A0AC35TJW6</accession>
<protein>
    <submittedName>
        <fullName evidence="2">7TM_GPCR_Srx domain-containing protein</fullName>
    </submittedName>
</protein>
<name>A0AC35TJW6_9BILA</name>
<proteinExistence type="predicted"/>